<proteinExistence type="predicted"/>
<comment type="caution">
    <text evidence="1">The sequence shown here is derived from an EMBL/GenBank/DDBJ whole genome shotgun (WGS) entry which is preliminary data.</text>
</comment>
<keyword evidence="2" id="KW-1185">Reference proteome</keyword>
<reference evidence="1" key="1">
    <citation type="submission" date="2020-08" db="EMBL/GenBank/DDBJ databases">
        <title>Multicomponent nature underlies the extraordinary mechanical properties of spider dragline silk.</title>
        <authorList>
            <person name="Kono N."/>
            <person name="Nakamura H."/>
            <person name="Mori M."/>
            <person name="Yoshida Y."/>
            <person name="Ohtoshi R."/>
            <person name="Malay A.D."/>
            <person name="Moran D.A.P."/>
            <person name="Tomita M."/>
            <person name="Numata K."/>
            <person name="Arakawa K."/>
        </authorList>
    </citation>
    <scope>NUCLEOTIDE SEQUENCE</scope>
</reference>
<sequence>MTNRLIWIAFAKVHIHKPPVLWRTMIFSDDSKFCIFGIKGRKLVWRKPCTVLQKEHLVPTVKHGGGGVRVWVCMASNGVGKLEYIESNNLVALHFKYDQARRRFVEWAQNEIAVVPDFHKRILFSDEAHFWLNGYVNKQNCRIWSEANPQVYVETPLHPEKLTVWCALWAGGIIGPYFFKNNKGHNVTVNGDRYRAMITKFFIPELNNHDVQELWFQQDGATCHTARATIDLLKDTFGDRLISRFGPVNWPPRSCDLTPLDYFLWGYVKSLVYAHKPQTLDHLEDNIRRVIADIRPQMLEKVIENWTSRLDYIRTIRGSPMPEIIFKM</sequence>
<dbReference type="AlphaFoldDB" id="A0A8X6R3G0"/>
<dbReference type="PANTHER" id="PTHR47326">
    <property type="entry name" value="TRANSPOSABLE ELEMENT TC3 TRANSPOSASE-LIKE PROTEIN"/>
    <property type="match status" value="1"/>
</dbReference>
<evidence type="ECO:0000313" key="2">
    <source>
        <dbReference type="Proteomes" id="UP000887159"/>
    </source>
</evidence>
<dbReference type="PANTHER" id="PTHR47326:SF1">
    <property type="entry name" value="HTH PSQ-TYPE DOMAIN-CONTAINING PROTEIN"/>
    <property type="match status" value="1"/>
</dbReference>
<gene>
    <name evidence="1" type="primary">TC3A</name>
    <name evidence="1" type="ORF">TNCV_3751031</name>
</gene>
<dbReference type="InterPro" id="IPR036397">
    <property type="entry name" value="RNaseH_sf"/>
</dbReference>
<organism evidence="1 2">
    <name type="scientific">Trichonephila clavipes</name>
    <name type="common">Golden silk orbweaver</name>
    <name type="synonym">Nephila clavipes</name>
    <dbReference type="NCBI Taxonomy" id="2585209"/>
    <lineage>
        <taxon>Eukaryota</taxon>
        <taxon>Metazoa</taxon>
        <taxon>Ecdysozoa</taxon>
        <taxon>Arthropoda</taxon>
        <taxon>Chelicerata</taxon>
        <taxon>Arachnida</taxon>
        <taxon>Araneae</taxon>
        <taxon>Araneomorphae</taxon>
        <taxon>Entelegynae</taxon>
        <taxon>Araneoidea</taxon>
        <taxon>Nephilidae</taxon>
        <taxon>Trichonephila</taxon>
    </lineage>
</organism>
<protein>
    <submittedName>
        <fullName evidence="1">Transposable element Tc3 transposase</fullName>
    </submittedName>
</protein>
<dbReference type="Gene3D" id="3.30.420.10">
    <property type="entry name" value="Ribonuclease H-like superfamily/Ribonuclease H"/>
    <property type="match status" value="2"/>
</dbReference>
<name>A0A8X6R3G0_TRICX</name>
<dbReference type="Proteomes" id="UP000887159">
    <property type="component" value="Unassembled WGS sequence"/>
</dbReference>
<dbReference type="GO" id="GO:0003676">
    <property type="term" value="F:nucleic acid binding"/>
    <property type="evidence" value="ECO:0007669"/>
    <property type="project" value="InterPro"/>
</dbReference>
<dbReference type="EMBL" id="BMAU01021014">
    <property type="protein sequence ID" value="GFX86830.1"/>
    <property type="molecule type" value="Genomic_DNA"/>
</dbReference>
<accession>A0A8X6R3G0</accession>
<evidence type="ECO:0000313" key="1">
    <source>
        <dbReference type="EMBL" id="GFX86830.1"/>
    </source>
</evidence>